<dbReference type="Proteomes" id="UP001243375">
    <property type="component" value="Unassembled WGS sequence"/>
</dbReference>
<evidence type="ECO:0000313" key="1">
    <source>
        <dbReference type="EMBL" id="KAJ9123044.1"/>
    </source>
</evidence>
<name>A0ACC2XI27_9TREE</name>
<accession>A0ACC2XI27</accession>
<gene>
    <name evidence="1" type="ORF">QFC22_001233</name>
</gene>
<sequence>MSALLPTAEPSKLLHALNFTSKGLSHPTFLDYQPSEGKEARLLVRALYHGPRPGWPALDRDAIRAMACGAVTEDTTVGAATRSALNGEGRRTIEENHSGRATVPICLVETSPSYPVPVIVSIALGNQPGACEAAVKNIHVLSQLFVNGYTPFQLPVATWRTAEGVWCILKDEGCVKLRNWWEMHARPPMEESESRWRIWSWRRDSIPKKPIRKELVNSENLKEGAATALPVQQRDDEQESMTVDRGWLQAVEILIQMADIILSLNERGLCLTVSSPDFFSVIPQQPYTPRSCMPSDPQPTSLELVHLSEAVRLPGYESGKYIGHVKTAQESEDSLRDRSPTDDSVADDEALNVEMDEATILRHLRFIAPEAISSRNTIGPAADIFSWGMAAADLINGKGGSGTLSTGGSEGQEFFSTVYTHSTRPLPPLSDFHPNMTPELAEVVQRAVSLDPESRYNSFSSLIYDLNHVKQICQGTLRGVARTQFTVGHIDQQSRFALPPGLMDREDEFAILEEAYQLVKSTGRSQVACCWGMSGSGKSKLLELWARQKESDNAGQDCFVGWAKMDQHLVKPLSAFISVFCSLLERVFSDPLESAADWRQRILDSLAVNANIFLALLPKEWRAILLDGQESGEMGSDMTAGIDWESWVKQFRTWSYGLLRLFASQNRPLIIIVDDVQWLERSEKDLWDELITSSNRRLDHCLILFSYRTKTDAQPDMAPLFPKYMIQARPFNEETLGRLIVNSFHLGSVSSNLHEHWPRFVSALLTSTKGNPFDIKWKLSTMVRDGLIYYNFKHQKWEANAAVLAANTDFNAEEFASNMLNSLSTQARSVLCHLACLPSRGIEISLLASLMSRSENAIRLLLSECAALGSIIITNNKVQFVHDKPHAAVLASLGEDRKPRLFAAIGRALEGISTDYNFVQADMFLSAFHADPTLVSRLEVVRAAVRAARAAAVSGALDLASTYLDRACVLWPYYQAQAWKEDSELALDFLTVTSEVALSLKEAMRPIENIESVIQYIPSLWNKLDSMIWLFRLELSAVGPEAALKTFFRALRLLDYGSPAHELRHLSMPEDATHILALLDAPEPPQTNQGRVAMSLADFMGIAGSTVYSFVDADERFRILEFVIPILLQDHAATKHPASAYTWYLYAILLGNEDISRLKTASAWIQLADTYTVPGGPIGAAVETCRGVVGYIRAQDLEKIDFTHAYQLCLASSNYDIVSYVLGLDLGTRALSGKAISKMFRSGQTSLRGVEDERLKPTISPDRDFQAIRKMLIALEIIKGYCDGIPQGNEWIFVVEDAIDSLERAESYLFTGLLCTRMESVLRTQSGAARQRISFLHNARLAYQACEAGNLVRFIGDQIAVLAPPRLAQNLGIGQASLISSATEPGDDSPSLHSGPWGGEVPSSGNTTTSNTGSVIKTRALDLEKILRSFLILASERDSSGLIRRVLQVLLQVTCAHYACFAIQDPTTGSSRLQAYGTSNDDIRICDKSFVEAKDIAPTILLSHAIMTKKPITEANVKSLENGNLVAREPFFAVGSPPRSFLLLPLFVQGRLSGVIYLSSNLSRSRLQTSQVGLLATFAAIILEANKSYKSLESAVKIRTQQLQQALHSRSAFISGVSHEIRTPLFAINGLCAVMQASSDLTEPQRENLHVISQSANDLQRIVTDVLDWSKLDAGSITPESIPFDLRRIIENALETVAHLARSKNITLLLENSVATEPPVSLKGDPHRYRQCLLNLLSNAIKFTPPSTRDHTSTISISWSWQDRGDKVEITCVVKDEGIGELKIVYEAPLDDTDADFWSGIPAKSMHKLFQSFSQVDSGISRTFGGTGLGLSITRGLAKMQDGNCWAESVEGKGSTFYLLVLVDKDTTPETTVQSYRSSESLQRALIYAARTSATAVVQANLDSFGVQNTLCDRQSPHIQQLDRLDFVIIDVDHCPSSDETLLELRKRHSDSKARISKLFIMLVALTDVDKVAGLVKNDTVVTKPIKAQSLYNATRSCSDVNGRATLKSSKKASGMDSNYVKMYPLKICYIDDSKVNVAVGKKILSKFGYKDVDVCYDGQQAVAAAQIKQYDLMLMDLQVGFAPIDAAQAG</sequence>
<reference evidence="1" key="1">
    <citation type="submission" date="2023-04" db="EMBL/GenBank/DDBJ databases">
        <title>Draft Genome sequencing of Naganishia species isolated from polar environments using Oxford Nanopore Technology.</title>
        <authorList>
            <person name="Leo P."/>
            <person name="Venkateswaran K."/>
        </authorList>
    </citation>
    <scope>NUCLEOTIDE SEQUENCE</scope>
    <source>
        <strain evidence="1">MNA-CCFEE 5425</strain>
    </source>
</reference>
<proteinExistence type="predicted"/>
<comment type="caution">
    <text evidence="1">The sequence shown here is derived from an EMBL/GenBank/DDBJ whole genome shotgun (WGS) entry which is preliminary data.</text>
</comment>
<organism evidence="1 2">
    <name type="scientific">Naganishia vaughanmartiniae</name>
    <dbReference type="NCBI Taxonomy" id="1424756"/>
    <lineage>
        <taxon>Eukaryota</taxon>
        <taxon>Fungi</taxon>
        <taxon>Dikarya</taxon>
        <taxon>Basidiomycota</taxon>
        <taxon>Agaricomycotina</taxon>
        <taxon>Tremellomycetes</taxon>
        <taxon>Filobasidiales</taxon>
        <taxon>Filobasidiaceae</taxon>
        <taxon>Naganishia</taxon>
    </lineage>
</organism>
<dbReference type="EMBL" id="JASBWU010000003">
    <property type="protein sequence ID" value="KAJ9123044.1"/>
    <property type="molecule type" value="Genomic_DNA"/>
</dbReference>
<evidence type="ECO:0000313" key="2">
    <source>
        <dbReference type="Proteomes" id="UP001243375"/>
    </source>
</evidence>
<keyword evidence="2" id="KW-1185">Reference proteome</keyword>
<protein>
    <submittedName>
        <fullName evidence="1">Uncharacterized protein</fullName>
    </submittedName>
</protein>